<keyword evidence="3" id="KW-1185">Reference proteome</keyword>
<feature type="domain" description="Sporulation stage II protein D amidase enhancer LytB N-terminal" evidence="1">
    <location>
        <begin position="113"/>
        <end position="194"/>
    </location>
</feature>
<comment type="caution">
    <text evidence="2">The sequence shown here is derived from an EMBL/GenBank/DDBJ whole genome shotgun (WGS) entry which is preliminary data.</text>
</comment>
<dbReference type="RefSeq" id="WP_263411995.1">
    <property type="nucleotide sequence ID" value="NZ_BAABBH010000001.1"/>
</dbReference>
<dbReference type="Proteomes" id="UP001634747">
    <property type="component" value="Unassembled WGS sequence"/>
</dbReference>
<dbReference type="InterPro" id="IPR013693">
    <property type="entry name" value="SpoIID/LytB_N"/>
</dbReference>
<accession>A0ABW9KPD4</accession>
<dbReference type="NCBIfam" id="TIGR02669">
    <property type="entry name" value="SpoIID_LytB"/>
    <property type="match status" value="1"/>
</dbReference>
<reference evidence="2 3" key="1">
    <citation type="submission" date="2024-12" db="EMBL/GenBank/DDBJ databases">
        <authorList>
            <person name="Lee Y."/>
        </authorList>
    </citation>
    <scope>NUCLEOTIDE SEQUENCE [LARGE SCALE GENOMIC DNA]</scope>
    <source>
        <strain evidence="2 3">03SUJ4</strain>
    </source>
</reference>
<dbReference type="Pfam" id="PF08486">
    <property type="entry name" value="SpoIID"/>
    <property type="match status" value="1"/>
</dbReference>
<evidence type="ECO:0000313" key="2">
    <source>
        <dbReference type="EMBL" id="MFN2976530.1"/>
    </source>
</evidence>
<sequence>MLLLLHGMLLRVAIAAPRAENVTVLLFQTEQVEQLHLRFSGATLRTCPTCTQQSGAVSLDLRRQGNLMLDASNRPLRFVELHGKVAVDTSGHHHAEAAGRWRIDVVHDRLRVRLDVSSERYVEAVLTAEADPQEPVESLKALAVVTRSFAATASGRHEGDALCDTTHCQTLRFEPVRQSIRDAVWATSGETLWYGARQVPAYFSQHCGGFTEDAAAAWGGQVRPWLSAHADPWCMRVPAQWHASLPEADIRRAVQSEGITIPGAIQQIAPLSQDASGRIQQLRLRFAGGTQTVRAATFRFAVDRNLGWNQIRSDRYQVQRAGEKFVFDGSGFGHGVGLCQTGAAAMARAGKSYRDILRTYFPGTVVRISRSDAGWVDVPANGFTLRVTQRDGALAEDATGAFAEARMRWEQPVTVHPTLTVFPTTKAFREATGEPGWALAATTGDRIATQPADVLRTHGGARSLFRHEFLHSFVETEASHTAPLWLREGLVAALNGESCRDAPAWTGEQVSTALRSPGPQETSQRAHRAACALALRYLREHGLAATHSLLQQR</sequence>
<evidence type="ECO:0000259" key="1">
    <source>
        <dbReference type="Pfam" id="PF08486"/>
    </source>
</evidence>
<proteinExistence type="predicted"/>
<dbReference type="EMBL" id="JBJYXY010000001">
    <property type="protein sequence ID" value="MFN2976530.1"/>
    <property type="molecule type" value="Genomic_DNA"/>
</dbReference>
<organism evidence="2 3">
    <name type="scientific">Terriglobus aquaticus</name>
    <dbReference type="NCBI Taxonomy" id="940139"/>
    <lineage>
        <taxon>Bacteria</taxon>
        <taxon>Pseudomonadati</taxon>
        <taxon>Acidobacteriota</taxon>
        <taxon>Terriglobia</taxon>
        <taxon>Terriglobales</taxon>
        <taxon>Acidobacteriaceae</taxon>
        <taxon>Terriglobus</taxon>
    </lineage>
</organism>
<protein>
    <submittedName>
        <fullName evidence="2">SpoIID/LytB domain-containing protein</fullName>
    </submittedName>
</protein>
<evidence type="ECO:0000313" key="3">
    <source>
        <dbReference type="Proteomes" id="UP001634747"/>
    </source>
</evidence>
<name>A0ABW9KPD4_9BACT</name>
<gene>
    <name evidence="2" type="ORF">ACK2TP_12220</name>
</gene>
<dbReference type="InterPro" id="IPR013486">
    <property type="entry name" value="SpoIID/LytB"/>
</dbReference>